<dbReference type="PANTHER" id="PTHR41386:SF1">
    <property type="entry name" value="MEMBRANE PROTEIN"/>
    <property type="match status" value="1"/>
</dbReference>
<protein>
    <submittedName>
        <fullName evidence="2">DUF1003 domain-containing protein</fullName>
    </submittedName>
</protein>
<feature type="transmembrane region" description="Helical" evidence="1">
    <location>
        <begin position="82"/>
        <end position="104"/>
    </location>
</feature>
<feature type="transmembrane region" description="Helical" evidence="1">
    <location>
        <begin position="45"/>
        <end position="70"/>
    </location>
</feature>
<evidence type="ECO:0000313" key="2">
    <source>
        <dbReference type="EMBL" id="MCA9376507.1"/>
    </source>
</evidence>
<comment type="caution">
    <text evidence="2">The sequence shown here is derived from an EMBL/GenBank/DDBJ whole genome shotgun (WGS) entry which is preliminary data.</text>
</comment>
<dbReference type="AlphaFoldDB" id="A0A955I1C2"/>
<gene>
    <name evidence="2" type="ORF">KC685_01135</name>
</gene>
<dbReference type="PANTHER" id="PTHR41386">
    <property type="entry name" value="INTEGRAL MEMBRANE PROTEIN-RELATED"/>
    <property type="match status" value="1"/>
</dbReference>
<reference evidence="2" key="2">
    <citation type="journal article" date="2021" name="Microbiome">
        <title>Successional dynamics and alternative stable states in a saline activated sludge microbial community over 9 years.</title>
        <authorList>
            <person name="Wang Y."/>
            <person name="Ye J."/>
            <person name="Ju F."/>
            <person name="Liu L."/>
            <person name="Boyd J.A."/>
            <person name="Deng Y."/>
            <person name="Parks D.H."/>
            <person name="Jiang X."/>
            <person name="Yin X."/>
            <person name="Woodcroft B.J."/>
            <person name="Tyson G.W."/>
            <person name="Hugenholtz P."/>
            <person name="Polz M.F."/>
            <person name="Zhang T."/>
        </authorList>
    </citation>
    <scope>NUCLEOTIDE SEQUENCE</scope>
    <source>
        <strain evidence="2">HKST-UBA17</strain>
    </source>
</reference>
<organism evidence="2 3">
    <name type="scientific">Candidatus Dojkabacteria bacterium</name>
    <dbReference type="NCBI Taxonomy" id="2099670"/>
    <lineage>
        <taxon>Bacteria</taxon>
        <taxon>Candidatus Dojkabacteria</taxon>
    </lineage>
</organism>
<dbReference type="Proteomes" id="UP000741282">
    <property type="component" value="Unassembled WGS sequence"/>
</dbReference>
<keyword evidence="1" id="KW-0472">Membrane</keyword>
<accession>A0A955I1C2</accession>
<evidence type="ECO:0000256" key="1">
    <source>
        <dbReference type="SAM" id="Phobius"/>
    </source>
</evidence>
<reference evidence="2" key="1">
    <citation type="submission" date="2020-04" db="EMBL/GenBank/DDBJ databases">
        <authorList>
            <person name="Zhang T."/>
        </authorList>
    </citation>
    <scope>NUCLEOTIDE SEQUENCE</scope>
    <source>
        <strain evidence="2">HKST-UBA17</strain>
    </source>
</reference>
<dbReference type="EMBL" id="JAGQLN010000003">
    <property type="protein sequence ID" value="MCA9376507.1"/>
    <property type="molecule type" value="Genomic_DNA"/>
</dbReference>
<dbReference type="Pfam" id="PF06210">
    <property type="entry name" value="DUF1003"/>
    <property type="match status" value="1"/>
</dbReference>
<evidence type="ECO:0000313" key="3">
    <source>
        <dbReference type="Proteomes" id="UP000741282"/>
    </source>
</evidence>
<dbReference type="InterPro" id="IPR010406">
    <property type="entry name" value="DUF1003"/>
</dbReference>
<proteinExistence type="predicted"/>
<name>A0A955I1C2_9BACT</name>
<sequence length="178" mass="20767">MINRIFLFRLRSNGSNGNDDHENVRTFKRRYYIKRRWIEKVADRITHFSGSFIFLIMNVVWFAVWIVLNLNIIPNVEPFDPYPFGLLTLIVSLEAIILTIILLISQNRETSVNDLRSEIDANIDIITESKVSKVLEVLQILAEKNGIDLANDEDFLNMLQPTDKNLLESEFEVEVNRK</sequence>
<keyword evidence="1" id="KW-0812">Transmembrane</keyword>
<keyword evidence="1" id="KW-1133">Transmembrane helix</keyword>